<feature type="transmembrane region" description="Helical" evidence="7">
    <location>
        <begin position="86"/>
        <end position="104"/>
    </location>
</feature>
<dbReference type="InterPro" id="IPR050171">
    <property type="entry name" value="MFS_Transporters"/>
</dbReference>
<keyword evidence="2" id="KW-0813">Transport</keyword>
<feature type="transmembrane region" description="Helical" evidence="7">
    <location>
        <begin position="176"/>
        <end position="199"/>
    </location>
</feature>
<comment type="subcellular location">
    <subcellularLocation>
        <location evidence="1">Cell membrane</location>
        <topology evidence="1">Multi-pass membrane protein</topology>
    </subcellularLocation>
</comment>
<evidence type="ECO:0000256" key="5">
    <source>
        <dbReference type="ARBA" id="ARBA00022989"/>
    </source>
</evidence>
<feature type="transmembrane region" description="Helical" evidence="7">
    <location>
        <begin position="20"/>
        <end position="46"/>
    </location>
</feature>
<dbReference type="Proteomes" id="UP000321154">
    <property type="component" value="Unassembled WGS sequence"/>
</dbReference>
<reference evidence="9 11" key="1">
    <citation type="submission" date="2019-07" db="EMBL/GenBank/DDBJ databases">
        <title>Whole genome shotgun sequence of Frigoribacterium faeni NBRC 103066.</title>
        <authorList>
            <person name="Hosoyama A."/>
            <person name="Uohara A."/>
            <person name="Ohji S."/>
            <person name="Ichikawa N."/>
        </authorList>
    </citation>
    <scope>NUCLEOTIDE SEQUENCE [LARGE SCALE GENOMIC DNA]</scope>
    <source>
        <strain evidence="9 11">NBRC 103066</strain>
    </source>
</reference>
<evidence type="ECO:0000313" key="9">
    <source>
        <dbReference type="EMBL" id="GEK83060.1"/>
    </source>
</evidence>
<protein>
    <submittedName>
        <fullName evidence="10">MFS family permease</fullName>
    </submittedName>
</protein>
<evidence type="ECO:0000256" key="7">
    <source>
        <dbReference type="SAM" id="Phobius"/>
    </source>
</evidence>
<keyword evidence="5 7" id="KW-1133">Transmembrane helix</keyword>
<sequence length="414" mass="41894">MTTTRFLTRPAQRLRETDPILRGLLASTLVGTVGRGLFFTLSVIYFTRVVGIDALTVGLGLTVAGGVGVVASFAGGYLADAIGARRLLVAGTVVMGLGLVGYAFVGTVAWYVGVACIVVGSQNAASSARSALLARAFVGPARVSARATMRVVTNVGIALGTAVGGVALLVDSGPFYRGALIVGGLLYLSSVIALLRLPYVDPPRAPRRRGEVVPGRSPLRDRRYLAVTVLGAVTTMQFGLFEVGVPVWVSQRTEAPTAVVSVLLLTNTAIVIALQIPLSRGARDVGGAGRASLVGGGLMVVACALWAAAAVGTPVVAVLVLLAAAAAHSLAEVYLAAGGWGLGFELADPERAGAYQGVFGTGGAIGAMLAPLVVTQTAIGLGTPGWVILASLFAASGLGLWIVARRASSIGAAP</sequence>
<dbReference type="EMBL" id="JACGWW010000002">
    <property type="protein sequence ID" value="MBA8813423.1"/>
    <property type="molecule type" value="Genomic_DNA"/>
</dbReference>
<dbReference type="SUPFAM" id="SSF103473">
    <property type="entry name" value="MFS general substrate transporter"/>
    <property type="match status" value="1"/>
</dbReference>
<evidence type="ECO:0000256" key="2">
    <source>
        <dbReference type="ARBA" id="ARBA00022448"/>
    </source>
</evidence>
<feature type="transmembrane region" description="Helical" evidence="7">
    <location>
        <begin position="385"/>
        <end position="404"/>
    </location>
</feature>
<keyword evidence="4 7" id="KW-0812">Transmembrane</keyword>
<dbReference type="Proteomes" id="UP000522688">
    <property type="component" value="Unassembled WGS sequence"/>
</dbReference>
<reference evidence="10 12" key="2">
    <citation type="submission" date="2020-07" db="EMBL/GenBank/DDBJ databases">
        <title>Sequencing the genomes of 1000 actinobacteria strains.</title>
        <authorList>
            <person name="Klenk H.-P."/>
        </authorList>
    </citation>
    <scope>NUCLEOTIDE SEQUENCE [LARGE SCALE GENOMIC DNA]</scope>
    <source>
        <strain evidence="10 12">DSM 10309</strain>
    </source>
</reference>
<dbReference type="EMBL" id="BJUV01000011">
    <property type="protein sequence ID" value="GEK83060.1"/>
    <property type="molecule type" value="Genomic_DNA"/>
</dbReference>
<feature type="transmembrane region" description="Helical" evidence="7">
    <location>
        <begin position="358"/>
        <end position="379"/>
    </location>
</feature>
<evidence type="ECO:0000259" key="8">
    <source>
        <dbReference type="PROSITE" id="PS50850"/>
    </source>
</evidence>
<dbReference type="RefSeq" id="WP_146854329.1">
    <property type="nucleotide sequence ID" value="NZ_BAAAHR010000001.1"/>
</dbReference>
<feature type="transmembrane region" description="Helical" evidence="7">
    <location>
        <begin position="255"/>
        <end position="276"/>
    </location>
</feature>
<dbReference type="InterPro" id="IPR036259">
    <property type="entry name" value="MFS_trans_sf"/>
</dbReference>
<dbReference type="Pfam" id="PF07690">
    <property type="entry name" value="MFS_1"/>
    <property type="match status" value="1"/>
</dbReference>
<feature type="transmembrane region" description="Helical" evidence="7">
    <location>
        <begin position="58"/>
        <end position="79"/>
    </location>
</feature>
<feature type="transmembrane region" description="Helical" evidence="7">
    <location>
        <begin position="224"/>
        <end position="249"/>
    </location>
</feature>
<feature type="transmembrane region" description="Helical" evidence="7">
    <location>
        <begin position="151"/>
        <end position="170"/>
    </location>
</feature>
<keyword evidence="3" id="KW-1003">Cell membrane</keyword>
<keyword evidence="6 7" id="KW-0472">Membrane</keyword>
<feature type="transmembrane region" description="Helical" evidence="7">
    <location>
        <begin position="288"/>
        <end position="309"/>
    </location>
</feature>
<dbReference type="InterPro" id="IPR020846">
    <property type="entry name" value="MFS_dom"/>
</dbReference>
<evidence type="ECO:0000313" key="11">
    <source>
        <dbReference type="Proteomes" id="UP000321154"/>
    </source>
</evidence>
<evidence type="ECO:0000256" key="6">
    <source>
        <dbReference type="ARBA" id="ARBA00023136"/>
    </source>
</evidence>
<feature type="domain" description="Major facilitator superfamily (MFS) profile" evidence="8">
    <location>
        <begin position="1"/>
        <end position="201"/>
    </location>
</feature>
<feature type="transmembrane region" description="Helical" evidence="7">
    <location>
        <begin position="315"/>
        <end position="337"/>
    </location>
</feature>
<dbReference type="InterPro" id="IPR011701">
    <property type="entry name" value="MFS"/>
</dbReference>
<name>A0A7W3JIF0_9MICO</name>
<accession>A0A7W3JIF0</accession>
<organism evidence="10 12">
    <name type="scientific">Frigoribacterium faeni</name>
    <dbReference type="NCBI Taxonomy" id="145483"/>
    <lineage>
        <taxon>Bacteria</taxon>
        <taxon>Bacillati</taxon>
        <taxon>Actinomycetota</taxon>
        <taxon>Actinomycetes</taxon>
        <taxon>Micrococcales</taxon>
        <taxon>Microbacteriaceae</taxon>
        <taxon>Frigoribacterium</taxon>
    </lineage>
</organism>
<evidence type="ECO:0000256" key="1">
    <source>
        <dbReference type="ARBA" id="ARBA00004651"/>
    </source>
</evidence>
<keyword evidence="11" id="KW-1185">Reference proteome</keyword>
<dbReference type="GO" id="GO:0005886">
    <property type="term" value="C:plasma membrane"/>
    <property type="evidence" value="ECO:0007669"/>
    <property type="project" value="UniProtKB-SubCell"/>
</dbReference>
<dbReference type="GO" id="GO:0022857">
    <property type="term" value="F:transmembrane transporter activity"/>
    <property type="evidence" value="ECO:0007669"/>
    <property type="project" value="InterPro"/>
</dbReference>
<evidence type="ECO:0000256" key="3">
    <source>
        <dbReference type="ARBA" id="ARBA00022475"/>
    </source>
</evidence>
<comment type="caution">
    <text evidence="10">The sequence shown here is derived from an EMBL/GenBank/DDBJ whole genome shotgun (WGS) entry which is preliminary data.</text>
</comment>
<dbReference type="PROSITE" id="PS50850">
    <property type="entry name" value="MFS"/>
    <property type="match status" value="1"/>
</dbReference>
<gene>
    <name evidence="10" type="ORF">FB463_001672</name>
    <name evidence="9" type="ORF">FFA01_13690</name>
</gene>
<dbReference type="Gene3D" id="1.20.1250.20">
    <property type="entry name" value="MFS general substrate transporter like domains"/>
    <property type="match status" value="1"/>
</dbReference>
<dbReference type="OrthoDB" id="3865324at2"/>
<dbReference type="PANTHER" id="PTHR23517">
    <property type="entry name" value="RESISTANCE PROTEIN MDTM, PUTATIVE-RELATED-RELATED"/>
    <property type="match status" value="1"/>
</dbReference>
<dbReference type="PANTHER" id="PTHR23517:SF2">
    <property type="entry name" value="MULTIDRUG RESISTANCE PROTEIN MDTH"/>
    <property type="match status" value="1"/>
</dbReference>
<evidence type="ECO:0000313" key="10">
    <source>
        <dbReference type="EMBL" id="MBA8813423.1"/>
    </source>
</evidence>
<proteinExistence type="predicted"/>
<evidence type="ECO:0000256" key="4">
    <source>
        <dbReference type="ARBA" id="ARBA00022692"/>
    </source>
</evidence>
<dbReference type="AlphaFoldDB" id="A0A7W3JIF0"/>
<evidence type="ECO:0000313" key="12">
    <source>
        <dbReference type="Proteomes" id="UP000522688"/>
    </source>
</evidence>